<dbReference type="GO" id="GO:0070180">
    <property type="term" value="F:large ribosomal subunit rRNA binding"/>
    <property type="evidence" value="ECO:0007669"/>
    <property type="project" value="TreeGrafter"/>
</dbReference>
<organism evidence="8 9">
    <name type="scientific">Huberarchaeum crystalense</name>
    <dbReference type="NCBI Taxonomy" id="2014257"/>
    <lineage>
        <taxon>Archaea</taxon>
        <taxon>Candidatus Huberarchaeota</taxon>
        <taxon>Candidatus Huberarchaeia</taxon>
        <taxon>Candidatus Huberarchaeales</taxon>
        <taxon>Candidatus Huberarchaeaceae</taxon>
        <taxon>Candidatus Huberarchaeum</taxon>
    </lineage>
</organism>
<dbReference type="InterPro" id="IPR000218">
    <property type="entry name" value="Ribosomal_uL14"/>
</dbReference>
<accession>A0A2H9MND3</accession>
<evidence type="ECO:0000256" key="2">
    <source>
        <dbReference type="ARBA" id="ARBA00023274"/>
    </source>
</evidence>
<evidence type="ECO:0000256" key="3">
    <source>
        <dbReference type="HAMAP-Rule" id="MF_01367"/>
    </source>
</evidence>
<dbReference type="EMBL" id="PFFF01000004">
    <property type="protein sequence ID" value="PIV89895.1"/>
    <property type="molecule type" value="Genomic_DNA"/>
</dbReference>
<dbReference type="Pfam" id="PF00238">
    <property type="entry name" value="Ribosomal_L14"/>
    <property type="match status" value="1"/>
</dbReference>
<dbReference type="Proteomes" id="UP000230713">
    <property type="component" value="Unassembled WGS sequence"/>
</dbReference>
<dbReference type="Proteomes" id="UP000228989">
    <property type="component" value="Unassembled WGS sequence"/>
</dbReference>
<reference evidence="9 10" key="2">
    <citation type="submission" date="2017-09" db="EMBL/GenBank/DDBJ databases">
        <title>Depth-based differentiation of microbial function through sediment-hosted aquifers and enrichment of novel symbionts in the deep terrestrial subsurface.</title>
        <authorList>
            <person name="Probst A.J."/>
            <person name="Ladd B."/>
            <person name="Jarett J.K."/>
            <person name="Geller-Mcgrath D.E."/>
            <person name="Sieber C.M.K."/>
            <person name="Emerson J.B."/>
            <person name="Anantharaman K."/>
            <person name="Thomas B.C."/>
            <person name="Malmstrom R."/>
            <person name="Stieglmeier M."/>
            <person name="Klingl A."/>
            <person name="Woyke T."/>
            <person name="Ryan C.M."/>
            <person name="Banfield J.F."/>
        </authorList>
    </citation>
    <scope>NUCLEOTIDE SEQUENCE [LARGE SCALE GENOMIC DNA]</scope>
</reference>
<dbReference type="AlphaFoldDB" id="A0A2H9QS42"/>
<evidence type="ECO:0000313" key="7">
    <source>
        <dbReference type="EMBL" id="PIV89895.1"/>
    </source>
</evidence>
<accession>A0A2H9M471</accession>
<comment type="caution">
    <text evidence="8">The sequence shown here is derived from an EMBL/GenBank/DDBJ whole genome shotgun (WGS) entry which is preliminary data.</text>
</comment>
<evidence type="ECO:0000313" key="9">
    <source>
        <dbReference type="Proteomes" id="UP000228888"/>
    </source>
</evidence>
<sequence length="140" mass="15104">MAKKARKGGHIMKGFPSRSLPKNSFVKVVDNSGAKEIKIIAVKGHVTTKKRMPAARVGDMVWGSITAGDVKIKGTVLNGVVVRAKKEYRRANGWHVKFESNGIILINADGTPKGTIIKGPVAREAIEFFPEIGKIAKSVV</sequence>
<evidence type="ECO:0000256" key="4">
    <source>
        <dbReference type="RuleBase" id="RU003949"/>
    </source>
</evidence>
<dbReference type="PANTHER" id="PTHR11761">
    <property type="entry name" value="50S/60S RIBOSOMAL PROTEIN L14/L23"/>
    <property type="match status" value="1"/>
</dbReference>
<protein>
    <recommendedName>
        <fullName evidence="3">Large ribosomal subunit protein uL14</fullName>
    </recommendedName>
</protein>
<dbReference type="GO" id="GO:0022625">
    <property type="term" value="C:cytosolic large ribosomal subunit"/>
    <property type="evidence" value="ECO:0007669"/>
    <property type="project" value="TreeGrafter"/>
</dbReference>
<dbReference type="PANTHER" id="PTHR11761:SF8">
    <property type="entry name" value="LARGE RIBOSOMAL SUBUNIT PROTEIN UL14"/>
    <property type="match status" value="1"/>
</dbReference>
<comment type="similarity">
    <text evidence="3 4">Belongs to the universal ribosomal protein uL14 family.</text>
</comment>
<dbReference type="GO" id="GO:0003735">
    <property type="term" value="F:structural constituent of ribosome"/>
    <property type="evidence" value="ECO:0007669"/>
    <property type="project" value="InterPro"/>
</dbReference>
<keyword evidence="3" id="KW-0699">rRNA-binding</keyword>
<dbReference type="SUPFAM" id="SSF50193">
    <property type="entry name" value="Ribosomal protein L14"/>
    <property type="match status" value="1"/>
</dbReference>
<gene>
    <name evidence="8" type="primary">rpl14p</name>
    <name evidence="3" type="synonym">rpl14</name>
    <name evidence="8" type="ORF">CO124_01655</name>
    <name evidence="6" type="ORF">COS22_01970</name>
    <name evidence="5" type="ORF">COS45_00350</name>
    <name evidence="7" type="ORF">COW47_00245</name>
</gene>
<dbReference type="Proteomes" id="UP000228888">
    <property type="component" value="Unassembled WGS sequence"/>
</dbReference>
<reference evidence="8" key="1">
    <citation type="submission" date="2017-09" db="EMBL/GenBank/DDBJ databases">
        <title>Depth-based differentiation of microbial function through sediment-hosted aquifers and enrichment of novel symbionts in the deep terrestrial subsurface.</title>
        <authorList>
            <person name="Probst A.J."/>
            <person name="Ladd B."/>
            <person name="Jarett J.K."/>
            <person name="Geller-Mcgrath D.E."/>
            <person name="Sieber C.M."/>
            <person name="Emerson J.B."/>
            <person name="Anantharaman K."/>
            <person name="Thomas B.C."/>
            <person name="Malmstrom R."/>
            <person name="Stieglmeier M."/>
            <person name="Klingl A."/>
            <person name="Woyke T."/>
            <person name="Ryan C.M."/>
            <person name="Banfield J.F."/>
        </authorList>
    </citation>
    <scope>NUCLEOTIDE SEQUENCE [LARGE SCALE GENOMIC DNA]</scope>
    <source>
        <strain evidence="6">CG02_land_8_20_14_3_00_31_209</strain>
        <strain evidence="5">CG03_land_8_20_14_0_80_31_114</strain>
        <strain evidence="7">CG17_big_fil_post_rev_8_21_14_2_50_31_73</strain>
        <strain evidence="8">CG_4_9_14_3_um_filter_31_125</strain>
    </source>
</reference>
<dbReference type="InterPro" id="IPR036853">
    <property type="entry name" value="Ribosomal_uL14_sf"/>
</dbReference>
<comment type="function">
    <text evidence="3">Binds to 23S rRNA. Forms part of two intersubunit bridges in the 70S ribosome.</text>
</comment>
<dbReference type="SMART" id="SM01374">
    <property type="entry name" value="Ribosomal_L14"/>
    <property type="match status" value="1"/>
</dbReference>
<comment type="subunit">
    <text evidence="3">Part of the 50S ribosomal subunit. Forms a cluster with proteins L3 and L24e, part of which may contact the 16S rRNA in 2 intersubunit bridges.</text>
</comment>
<dbReference type="Gene3D" id="2.40.150.20">
    <property type="entry name" value="Ribosomal protein L14"/>
    <property type="match status" value="1"/>
</dbReference>
<dbReference type="EMBL" id="PFUW01000027">
    <property type="protein sequence ID" value="PJB03879.1"/>
    <property type="molecule type" value="Genomic_DNA"/>
</dbReference>
<dbReference type="CDD" id="cd00337">
    <property type="entry name" value="Ribosomal_uL14"/>
    <property type="match status" value="1"/>
</dbReference>
<evidence type="ECO:0000313" key="8">
    <source>
        <dbReference type="EMBL" id="PJB03879.1"/>
    </source>
</evidence>
<accession>A0A2H9M7P2</accession>
<accession>A0A2H9QS42</accession>
<name>A0A2H9QS42_HUBC1</name>
<evidence type="ECO:0000256" key="1">
    <source>
        <dbReference type="ARBA" id="ARBA00022980"/>
    </source>
</evidence>
<dbReference type="GO" id="GO:0006412">
    <property type="term" value="P:translation"/>
    <property type="evidence" value="ECO:0007669"/>
    <property type="project" value="UniProtKB-UniRule"/>
</dbReference>
<keyword evidence="2 3" id="KW-0687">Ribonucleoprotein</keyword>
<keyword evidence="1 3" id="KW-0689">Ribosomal protein</keyword>
<evidence type="ECO:0000313" key="6">
    <source>
        <dbReference type="EMBL" id="PIV46336.1"/>
    </source>
</evidence>
<proteinExistence type="inferred from homology"/>
<dbReference type="EMBL" id="PEUT01000006">
    <property type="protein sequence ID" value="PIV13908.1"/>
    <property type="molecule type" value="Genomic_DNA"/>
</dbReference>
<dbReference type="Proteomes" id="UP000230477">
    <property type="component" value="Unassembled WGS sequence"/>
</dbReference>
<evidence type="ECO:0000313" key="5">
    <source>
        <dbReference type="EMBL" id="PIV13908.1"/>
    </source>
</evidence>
<dbReference type="HAMAP" id="MF_01367">
    <property type="entry name" value="Ribosomal_uL14"/>
    <property type="match status" value="1"/>
</dbReference>
<dbReference type="EMBL" id="PETW01000034">
    <property type="protein sequence ID" value="PIV46336.1"/>
    <property type="molecule type" value="Genomic_DNA"/>
</dbReference>
<keyword evidence="3" id="KW-0694">RNA-binding</keyword>
<evidence type="ECO:0000313" key="10">
    <source>
        <dbReference type="Proteomes" id="UP000228989"/>
    </source>
</evidence>